<evidence type="ECO:0000256" key="1">
    <source>
        <dbReference type="SAM" id="MobiDB-lite"/>
    </source>
</evidence>
<protein>
    <submittedName>
        <fullName evidence="2">Uncharacterized protein</fullName>
    </submittedName>
</protein>
<dbReference type="AlphaFoldDB" id="A0A4R5CKR6"/>
<keyword evidence="3" id="KW-1185">Reference proteome</keyword>
<accession>A0A4R5CKR6</accession>
<sequence length="89" mass="9888">MSFDWDEYDKLSDEEKAAYLDTVEDAALEASQGETFPPGALGLEKGRHPEGLDLVGYEKPDGTIHYYTEDEKRALSADDQQDADDEDSA</sequence>
<dbReference type="EMBL" id="SMKZ01000045">
    <property type="protein sequence ID" value="TDE00902.1"/>
    <property type="molecule type" value="Genomic_DNA"/>
</dbReference>
<feature type="region of interest" description="Disordered" evidence="1">
    <location>
        <begin position="69"/>
        <end position="89"/>
    </location>
</feature>
<gene>
    <name evidence="2" type="ORF">E1269_24215</name>
</gene>
<proteinExistence type="predicted"/>
<evidence type="ECO:0000313" key="3">
    <source>
        <dbReference type="Proteomes" id="UP000294739"/>
    </source>
</evidence>
<dbReference type="Proteomes" id="UP000294739">
    <property type="component" value="Unassembled WGS sequence"/>
</dbReference>
<reference evidence="2 3" key="1">
    <citation type="submission" date="2019-03" db="EMBL/GenBank/DDBJ databases">
        <title>Draft genome sequences of novel Actinobacteria.</title>
        <authorList>
            <person name="Sahin N."/>
            <person name="Ay H."/>
            <person name="Saygin H."/>
        </authorList>
    </citation>
    <scope>NUCLEOTIDE SEQUENCE [LARGE SCALE GENOMIC DNA]</scope>
    <source>
        <strain evidence="2 3">5K138</strain>
    </source>
</reference>
<dbReference type="OrthoDB" id="5196362at2"/>
<dbReference type="RefSeq" id="WP_131899391.1">
    <property type="nucleotide sequence ID" value="NZ_SMKZ01000045.1"/>
</dbReference>
<feature type="compositionally biased region" description="Acidic residues" evidence="1">
    <location>
        <begin position="79"/>
        <end position="89"/>
    </location>
</feature>
<comment type="caution">
    <text evidence="2">The sequence shown here is derived from an EMBL/GenBank/DDBJ whole genome shotgun (WGS) entry which is preliminary data.</text>
</comment>
<dbReference type="InParanoid" id="A0A4R5CKR6"/>
<name>A0A4R5CKR6_9ACTN</name>
<evidence type="ECO:0000313" key="2">
    <source>
        <dbReference type="EMBL" id="TDE00902.1"/>
    </source>
</evidence>
<organism evidence="2 3">
    <name type="scientific">Jiangella asiatica</name>
    <dbReference type="NCBI Taxonomy" id="2530372"/>
    <lineage>
        <taxon>Bacteria</taxon>
        <taxon>Bacillati</taxon>
        <taxon>Actinomycetota</taxon>
        <taxon>Actinomycetes</taxon>
        <taxon>Jiangellales</taxon>
        <taxon>Jiangellaceae</taxon>
        <taxon>Jiangella</taxon>
    </lineage>
</organism>